<dbReference type="AlphaFoldDB" id="A0A844AU43"/>
<proteinExistence type="predicted"/>
<dbReference type="EMBL" id="WJBU01000010">
    <property type="protein sequence ID" value="MRD48010.1"/>
    <property type="molecule type" value="Genomic_DNA"/>
</dbReference>
<reference evidence="2 3" key="1">
    <citation type="submission" date="2019-11" db="EMBL/GenBank/DDBJ databases">
        <title>Caenimonas koreensis gen. nov., sp. nov., isolated from activated sludge.</title>
        <authorList>
            <person name="Seung H.R."/>
        </authorList>
    </citation>
    <scope>NUCLEOTIDE SEQUENCE [LARGE SCALE GENOMIC DNA]</scope>
    <source>
        <strain evidence="2 3">EMB320</strain>
    </source>
</reference>
<dbReference type="GO" id="GO:0008999">
    <property type="term" value="F:protein-N-terminal-alanine acetyltransferase activity"/>
    <property type="evidence" value="ECO:0007669"/>
    <property type="project" value="TreeGrafter"/>
</dbReference>
<dbReference type="PANTHER" id="PTHR43441:SF11">
    <property type="entry name" value="RIBOSOMAL-PROTEIN-SERINE ACETYLTRANSFERASE"/>
    <property type="match status" value="1"/>
</dbReference>
<dbReference type="OrthoDB" id="9801656at2"/>
<dbReference type="RefSeq" id="WP_153585313.1">
    <property type="nucleotide sequence ID" value="NZ_WJBU01000010.1"/>
</dbReference>
<sequence>MTIAFHQIELQTDRLLLRPHRESDAPALFALYTDADVCRYLSHGPWTDIAQAHQFVARNVAGTTANEHISLAIVRKSDDVYIGGCSLFNFMPQCKRAELGYVQARFAWGHGYISEALQAVVAFAFNELDLMRLEADIDPRNTASARSLERLGFVKEGHLRERWIVNGEVSDSGLYGLLRADFKSNKSASAC</sequence>
<dbReference type="GO" id="GO:0005737">
    <property type="term" value="C:cytoplasm"/>
    <property type="evidence" value="ECO:0007669"/>
    <property type="project" value="TreeGrafter"/>
</dbReference>
<dbReference type="InterPro" id="IPR051908">
    <property type="entry name" value="Ribosomal_N-acetyltransferase"/>
</dbReference>
<evidence type="ECO:0000313" key="2">
    <source>
        <dbReference type="EMBL" id="MRD48010.1"/>
    </source>
</evidence>
<name>A0A844AU43_9BURK</name>
<evidence type="ECO:0000259" key="1">
    <source>
        <dbReference type="PROSITE" id="PS51186"/>
    </source>
</evidence>
<dbReference type="Proteomes" id="UP000487350">
    <property type="component" value="Unassembled WGS sequence"/>
</dbReference>
<dbReference type="GO" id="GO:1990189">
    <property type="term" value="F:protein N-terminal-serine acetyltransferase activity"/>
    <property type="evidence" value="ECO:0007669"/>
    <property type="project" value="TreeGrafter"/>
</dbReference>
<organism evidence="2 3">
    <name type="scientific">Caenimonas koreensis DSM 17982</name>
    <dbReference type="NCBI Taxonomy" id="1121255"/>
    <lineage>
        <taxon>Bacteria</taxon>
        <taxon>Pseudomonadati</taxon>
        <taxon>Pseudomonadota</taxon>
        <taxon>Betaproteobacteria</taxon>
        <taxon>Burkholderiales</taxon>
        <taxon>Comamonadaceae</taxon>
        <taxon>Caenimonas</taxon>
    </lineage>
</organism>
<dbReference type="PROSITE" id="PS51186">
    <property type="entry name" value="GNAT"/>
    <property type="match status" value="1"/>
</dbReference>
<keyword evidence="3" id="KW-1185">Reference proteome</keyword>
<dbReference type="InterPro" id="IPR000182">
    <property type="entry name" value="GNAT_dom"/>
</dbReference>
<comment type="caution">
    <text evidence="2">The sequence shown here is derived from an EMBL/GenBank/DDBJ whole genome shotgun (WGS) entry which is preliminary data.</text>
</comment>
<protein>
    <submittedName>
        <fullName evidence="2">GNAT family N-acetyltransferase</fullName>
    </submittedName>
</protein>
<accession>A0A844AU43</accession>
<dbReference type="SUPFAM" id="SSF55729">
    <property type="entry name" value="Acyl-CoA N-acyltransferases (Nat)"/>
    <property type="match status" value="1"/>
</dbReference>
<dbReference type="InterPro" id="IPR016181">
    <property type="entry name" value="Acyl_CoA_acyltransferase"/>
</dbReference>
<keyword evidence="2" id="KW-0808">Transferase</keyword>
<feature type="domain" description="N-acetyltransferase" evidence="1">
    <location>
        <begin position="15"/>
        <end position="181"/>
    </location>
</feature>
<gene>
    <name evidence="2" type="ORF">GHT07_12020</name>
</gene>
<dbReference type="Gene3D" id="3.40.630.30">
    <property type="match status" value="1"/>
</dbReference>
<dbReference type="Pfam" id="PF13302">
    <property type="entry name" value="Acetyltransf_3"/>
    <property type="match status" value="1"/>
</dbReference>
<dbReference type="PANTHER" id="PTHR43441">
    <property type="entry name" value="RIBOSOMAL-PROTEIN-SERINE ACETYLTRANSFERASE"/>
    <property type="match status" value="1"/>
</dbReference>
<evidence type="ECO:0000313" key="3">
    <source>
        <dbReference type="Proteomes" id="UP000487350"/>
    </source>
</evidence>